<evidence type="ECO:0000259" key="2">
    <source>
        <dbReference type="Pfam" id="PF11716"/>
    </source>
</evidence>
<evidence type="ECO:0000313" key="3">
    <source>
        <dbReference type="EMBL" id="RKS68545.1"/>
    </source>
</evidence>
<dbReference type="SUPFAM" id="SSF109854">
    <property type="entry name" value="DinB/YfiT-like putative metalloenzymes"/>
    <property type="match status" value="1"/>
</dbReference>
<dbReference type="InParanoid" id="A0A420XKV7"/>
<dbReference type="InterPro" id="IPR024344">
    <property type="entry name" value="MDMPI_metal-binding"/>
</dbReference>
<dbReference type="OrthoDB" id="3671213at2"/>
<dbReference type="Proteomes" id="UP000281955">
    <property type="component" value="Unassembled WGS sequence"/>
</dbReference>
<name>A0A420XKV7_9ACTN</name>
<sequence length="254" mass="26832">METIEPARHLKSLRSDIARIAQLAPGLGDDPVPGCPGWSAADVVRHVAEVYLRQAAAVRLGHRVPPGDPVAAPQPGEEVLDLFDRASACILETVDADPHRECWTWAPTSGRLAFWQRRMAQETLVHRVDLEQAAGIAPVVAPDLAADGVDEVLTVFVPLSLPLDGPAQGVPDDLEVSATVSSGEDAWVVEVTGVRAEVTRTSSPLAPPTAASVEGPPAALLLWLWGRDGEGELAFDGDPAHVSALQRVLAASTQ</sequence>
<gene>
    <name evidence="3" type="ORF">CLV35_3673</name>
</gene>
<dbReference type="InterPro" id="IPR034660">
    <property type="entry name" value="DinB/YfiT-like"/>
</dbReference>
<dbReference type="PANTHER" id="PTHR40758">
    <property type="entry name" value="CONSERVED PROTEIN"/>
    <property type="match status" value="1"/>
</dbReference>
<evidence type="ECO:0000259" key="1">
    <source>
        <dbReference type="Pfam" id="PF07398"/>
    </source>
</evidence>
<dbReference type="GO" id="GO:0005886">
    <property type="term" value="C:plasma membrane"/>
    <property type="evidence" value="ECO:0007669"/>
    <property type="project" value="TreeGrafter"/>
</dbReference>
<dbReference type="InterPro" id="IPR017517">
    <property type="entry name" value="Maleyloyr_isom"/>
</dbReference>
<dbReference type="EMBL" id="RBWV01000016">
    <property type="protein sequence ID" value="RKS68545.1"/>
    <property type="molecule type" value="Genomic_DNA"/>
</dbReference>
<keyword evidence="4" id="KW-1185">Reference proteome</keyword>
<dbReference type="RefSeq" id="WP_121194919.1">
    <property type="nucleotide sequence ID" value="NZ_RBWV01000016.1"/>
</dbReference>
<accession>A0A420XKV7</accession>
<dbReference type="GO" id="GO:0046872">
    <property type="term" value="F:metal ion binding"/>
    <property type="evidence" value="ECO:0007669"/>
    <property type="project" value="InterPro"/>
</dbReference>
<organism evidence="3 4">
    <name type="scientific">Motilibacter peucedani</name>
    <dbReference type="NCBI Taxonomy" id="598650"/>
    <lineage>
        <taxon>Bacteria</taxon>
        <taxon>Bacillati</taxon>
        <taxon>Actinomycetota</taxon>
        <taxon>Actinomycetes</taxon>
        <taxon>Motilibacterales</taxon>
        <taxon>Motilibacteraceae</taxon>
        <taxon>Motilibacter</taxon>
    </lineage>
</organism>
<dbReference type="AlphaFoldDB" id="A0A420XKV7"/>
<evidence type="ECO:0000313" key="4">
    <source>
        <dbReference type="Proteomes" id="UP000281955"/>
    </source>
</evidence>
<proteinExistence type="predicted"/>
<feature type="domain" description="Mycothiol-dependent maleylpyruvate isomerase metal-binding" evidence="2">
    <location>
        <begin position="23"/>
        <end position="131"/>
    </location>
</feature>
<dbReference type="NCBIfam" id="TIGR03083">
    <property type="entry name" value="maleylpyruvate isomerase family mycothiol-dependent enzyme"/>
    <property type="match status" value="1"/>
</dbReference>
<dbReference type="PANTHER" id="PTHR40758:SF1">
    <property type="entry name" value="CONSERVED PROTEIN"/>
    <property type="match status" value="1"/>
</dbReference>
<reference evidence="3 4" key="1">
    <citation type="submission" date="2018-10" db="EMBL/GenBank/DDBJ databases">
        <title>Genomic Encyclopedia of Archaeal and Bacterial Type Strains, Phase II (KMG-II): from individual species to whole genera.</title>
        <authorList>
            <person name="Goeker M."/>
        </authorList>
    </citation>
    <scope>NUCLEOTIDE SEQUENCE [LARGE SCALE GENOMIC DNA]</scope>
    <source>
        <strain evidence="3 4">RP-AC37</strain>
    </source>
</reference>
<dbReference type="Pfam" id="PF11716">
    <property type="entry name" value="MDMPI_N"/>
    <property type="match status" value="1"/>
</dbReference>
<dbReference type="Gene3D" id="1.20.120.450">
    <property type="entry name" value="dinb family like domain"/>
    <property type="match status" value="1"/>
</dbReference>
<dbReference type="InterPro" id="IPR010872">
    <property type="entry name" value="MDMPI_C-term_domain"/>
</dbReference>
<dbReference type="Pfam" id="PF07398">
    <property type="entry name" value="MDMPI_C"/>
    <property type="match status" value="1"/>
</dbReference>
<comment type="caution">
    <text evidence="3">The sequence shown here is derived from an EMBL/GenBank/DDBJ whole genome shotgun (WGS) entry which is preliminary data.</text>
</comment>
<protein>
    <submittedName>
        <fullName evidence="3">Uncharacterized protein (TIGR03083 family)</fullName>
    </submittedName>
</protein>
<feature type="domain" description="MDMPI C-terminal" evidence="1">
    <location>
        <begin position="143"/>
        <end position="241"/>
    </location>
</feature>